<evidence type="ECO:0008006" key="3">
    <source>
        <dbReference type="Google" id="ProtNLM"/>
    </source>
</evidence>
<organism evidence="2">
    <name type="scientific">Octactis speculum</name>
    <dbReference type="NCBI Taxonomy" id="3111310"/>
    <lineage>
        <taxon>Eukaryota</taxon>
        <taxon>Sar</taxon>
        <taxon>Stramenopiles</taxon>
        <taxon>Ochrophyta</taxon>
        <taxon>Dictyochophyceae</taxon>
        <taxon>Dictyochales</taxon>
        <taxon>Dictyochaceae</taxon>
        <taxon>Octactis</taxon>
    </lineage>
</organism>
<dbReference type="AlphaFoldDB" id="A0A7S2CWF7"/>
<reference evidence="2" key="1">
    <citation type="submission" date="2021-01" db="EMBL/GenBank/DDBJ databases">
        <authorList>
            <person name="Corre E."/>
            <person name="Pelletier E."/>
            <person name="Niang G."/>
            <person name="Scheremetjew M."/>
            <person name="Finn R."/>
            <person name="Kale V."/>
            <person name="Holt S."/>
            <person name="Cochrane G."/>
            <person name="Meng A."/>
            <person name="Brown T."/>
            <person name="Cohen L."/>
        </authorList>
    </citation>
    <scope>NUCLEOTIDE SEQUENCE</scope>
    <source>
        <strain evidence="2">CCMP1381</strain>
    </source>
</reference>
<protein>
    <recommendedName>
        <fullName evidence="3">SAM domain-containing protein</fullName>
    </recommendedName>
</protein>
<feature type="region of interest" description="Disordered" evidence="1">
    <location>
        <begin position="196"/>
        <end position="271"/>
    </location>
</feature>
<name>A0A7S2CWF7_9STRA</name>
<evidence type="ECO:0000313" key="2">
    <source>
        <dbReference type="EMBL" id="CAD9436174.1"/>
    </source>
</evidence>
<accession>A0A7S2CWF7</accession>
<evidence type="ECO:0000256" key="1">
    <source>
        <dbReference type="SAM" id="MobiDB-lite"/>
    </source>
</evidence>
<proteinExistence type="predicted"/>
<gene>
    <name evidence="2" type="ORF">DSPE1174_LOCUS17313</name>
</gene>
<dbReference type="EMBL" id="HBGS01033654">
    <property type="protein sequence ID" value="CAD9436174.1"/>
    <property type="molecule type" value="Transcribed_RNA"/>
</dbReference>
<sequence>MCGIESVSDAVAVAREAVSLAQKGLQSLNVTRPFEEIVAEAATAVDVAVQLAAHEAARLQSCHSVDDAENVLREIQYNANSEGLKDYSAEFVNCILMAETAIANARESMLVIDISELQARTADVLARVTAAHTAYEGAFAKKRQADRDKFNKILGNWGKSVEENTSAVPTGLAGRRFGGAAKPSAKPNKVFKVVAPPPVPVQQPGTEKKKLFRPSVPLFEAPGTSGGGSVAPSLRSRAEPPIPSPDPAPIESNTTAVEDSPSSDNLSVSSELSETSKLNIDSFKFEGSISEWVDAINLSRYGSVIMGYADDMHDVSEMTGEDVDSIATEAGMSKLAARRFRKAVAQVSPHVKVDER</sequence>
<feature type="compositionally biased region" description="Low complexity" evidence="1">
    <location>
        <begin position="258"/>
        <end position="271"/>
    </location>
</feature>